<dbReference type="FunFam" id="3.60.20.10:FF:000008">
    <property type="entry name" value="Proteasome subunit beta type-4"/>
    <property type="match status" value="1"/>
</dbReference>
<keyword evidence="1 5" id="KW-0963">Cytoplasm</keyword>
<dbReference type="InterPro" id="IPR029055">
    <property type="entry name" value="Ntn_hydrolases_N"/>
</dbReference>
<organism evidence="6">
    <name type="scientific">Dunaliella tertiolecta</name>
    <name type="common">Green alga</name>
    <dbReference type="NCBI Taxonomy" id="3047"/>
    <lineage>
        <taxon>Eukaryota</taxon>
        <taxon>Viridiplantae</taxon>
        <taxon>Chlorophyta</taxon>
        <taxon>core chlorophytes</taxon>
        <taxon>Chlorophyceae</taxon>
        <taxon>CS clade</taxon>
        <taxon>Chlamydomonadales</taxon>
        <taxon>Dunaliellaceae</taxon>
        <taxon>Dunaliella</taxon>
    </lineage>
</organism>
<gene>
    <name evidence="6" type="ORF">DTER00134_LOCUS22084</name>
</gene>
<dbReference type="InterPro" id="IPR023333">
    <property type="entry name" value="Proteasome_suB-type"/>
</dbReference>
<dbReference type="GO" id="GO:0005737">
    <property type="term" value="C:cytoplasm"/>
    <property type="evidence" value="ECO:0007669"/>
    <property type="project" value="UniProtKB-SubCell"/>
</dbReference>
<reference evidence="6" key="1">
    <citation type="submission" date="2021-01" db="EMBL/GenBank/DDBJ databases">
        <authorList>
            <person name="Corre E."/>
            <person name="Pelletier E."/>
            <person name="Niang G."/>
            <person name="Scheremetjew M."/>
            <person name="Finn R."/>
            <person name="Kale V."/>
            <person name="Holt S."/>
            <person name="Cochrane G."/>
            <person name="Meng A."/>
            <person name="Brown T."/>
            <person name="Cohen L."/>
        </authorList>
    </citation>
    <scope>NUCLEOTIDE SEQUENCE</scope>
    <source>
        <strain evidence="6">CCMP1320</strain>
    </source>
</reference>
<evidence type="ECO:0000313" key="6">
    <source>
        <dbReference type="EMBL" id="CAE0507008.1"/>
    </source>
</evidence>
<evidence type="ECO:0000256" key="5">
    <source>
        <dbReference type="RuleBase" id="RU004203"/>
    </source>
</evidence>
<dbReference type="Gene3D" id="3.60.20.10">
    <property type="entry name" value="Glutamine Phosphoribosylpyrophosphate, subunit 1, domain 1"/>
    <property type="match status" value="1"/>
</dbReference>
<evidence type="ECO:0000256" key="2">
    <source>
        <dbReference type="ARBA" id="ARBA00022942"/>
    </source>
</evidence>
<comment type="function">
    <text evidence="5">Component of the proteasome, a multicatalytic proteinase complex which is characterized by its ability to cleave peptides with Arg, Phe, Tyr, Leu, and Glu adjacent to the leaving group at neutral or slightly basic pH. The proteasome has an ATP-dependent proteolytic activity.</text>
</comment>
<dbReference type="PROSITE" id="PS51476">
    <property type="entry name" value="PROTEASOME_BETA_2"/>
    <property type="match status" value="1"/>
</dbReference>
<dbReference type="PROSITE" id="PS00854">
    <property type="entry name" value="PROTEASOME_BETA_1"/>
    <property type="match status" value="1"/>
</dbReference>
<dbReference type="InterPro" id="IPR035206">
    <property type="entry name" value="Proteasome_beta2"/>
</dbReference>
<keyword evidence="2 5" id="KW-0647">Proteasome</keyword>
<comment type="subunit">
    <text evidence="5">Component of the proteasome complex.</text>
</comment>
<keyword evidence="3 5" id="KW-0539">Nucleus</keyword>
<comment type="function">
    <text evidence="4">Non-catalytic component of the proteasome, a multicatalytic proteinase complex which is characterized by its ability to cleave peptides with Arg, Phe, Tyr, Leu, and Glu adjacent to the leaving group at neutral or slightly basic pH. The proteasome has an ATP-dependent proteolytic activity.</text>
</comment>
<protein>
    <recommendedName>
        <fullName evidence="5">Proteasome subunit beta</fullName>
    </recommendedName>
</protein>
<dbReference type="CDD" id="cd03758">
    <property type="entry name" value="proteasome_beta_type_2"/>
    <property type="match status" value="1"/>
</dbReference>
<evidence type="ECO:0000256" key="1">
    <source>
        <dbReference type="ARBA" id="ARBA00022490"/>
    </source>
</evidence>
<comment type="subcellular location">
    <subcellularLocation>
        <location evidence="5">Cytoplasm</location>
    </subcellularLocation>
    <subcellularLocation>
        <location evidence="5">Nucleus</location>
    </subcellularLocation>
</comment>
<sequence length="201" mass="22096">MDYLMGIKGPDFVMVCSDTSASQSIISIKQDEDKLVPVDPTKLFGIAGEAGDRVNFTEFIIANVKLYELRNNTRLSTHAVAHLTRGELAKALRKSPYMCNLLLAGYDEKTGPSLYWMDYLATLNKINTGGTGYGAMFVLSLFDKMWRPDITQAEALDMMEQGIAEVKRRLIVAPSSYIVKVIDKDGMRTVKTIGGGQSAAA</sequence>
<dbReference type="GO" id="GO:0005839">
    <property type="term" value="C:proteasome core complex"/>
    <property type="evidence" value="ECO:0007669"/>
    <property type="project" value="InterPro"/>
</dbReference>
<evidence type="ECO:0000256" key="3">
    <source>
        <dbReference type="ARBA" id="ARBA00023242"/>
    </source>
</evidence>
<name>A0A7S3RA10_DUNTE</name>
<dbReference type="GO" id="GO:0010498">
    <property type="term" value="P:proteasomal protein catabolic process"/>
    <property type="evidence" value="ECO:0007669"/>
    <property type="project" value="InterPro"/>
</dbReference>
<evidence type="ECO:0000256" key="4">
    <source>
        <dbReference type="ARBA" id="ARBA00024953"/>
    </source>
</evidence>
<dbReference type="PANTHER" id="PTHR32194:SF2">
    <property type="entry name" value="PROTEASOME SUBUNIT BETA TYPE-1"/>
    <property type="match status" value="1"/>
</dbReference>
<proteinExistence type="inferred from homology"/>
<dbReference type="GO" id="GO:0005634">
    <property type="term" value="C:nucleus"/>
    <property type="evidence" value="ECO:0007669"/>
    <property type="project" value="UniProtKB-SubCell"/>
</dbReference>
<accession>A0A7S3RA10</accession>
<dbReference type="EMBL" id="HBIP01036353">
    <property type="protein sequence ID" value="CAE0507008.1"/>
    <property type="molecule type" value="Transcribed_RNA"/>
</dbReference>
<dbReference type="PANTHER" id="PTHR32194">
    <property type="entry name" value="METALLOPROTEASE TLDD"/>
    <property type="match status" value="1"/>
</dbReference>
<dbReference type="Pfam" id="PF00227">
    <property type="entry name" value="Proteasome"/>
    <property type="match status" value="1"/>
</dbReference>
<dbReference type="AlphaFoldDB" id="A0A7S3RA10"/>
<dbReference type="InterPro" id="IPR016050">
    <property type="entry name" value="Proteasome_bsu_CS"/>
</dbReference>
<dbReference type="InterPro" id="IPR001353">
    <property type="entry name" value="Proteasome_sua/b"/>
</dbReference>
<dbReference type="SUPFAM" id="SSF56235">
    <property type="entry name" value="N-terminal nucleophile aminohydrolases (Ntn hydrolases)"/>
    <property type="match status" value="1"/>
</dbReference>
<comment type="similarity">
    <text evidence="5">Belongs to the peptidase T1B family.</text>
</comment>